<gene>
    <name evidence="2" type="ORF">ACGU38_02290</name>
</gene>
<keyword evidence="1" id="KW-1133">Transmembrane helix</keyword>
<keyword evidence="1" id="KW-0472">Membrane</keyword>
<feature type="transmembrane region" description="Helical" evidence="1">
    <location>
        <begin position="123"/>
        <end position="143"/>
    </location>
</feature>
<evidence type="ECO:0008006" key="4">
    <source>
        <dbReference type="Google" id="ProtNLM"/>
    </source>
</evidence>
<feature type="transmembrane region" description="Helical" evidence="1">
    <location>
        <begin position="93"/>
        <end position="111"/>
    </location>
</feature>
<accession>A0ABW7DUG1</accession>
<sequence>SDGSSGVTGFASANFVKNVDIAGRIADRSVCRARSVSGLVAGHGHQRKVASATRSLGCPGSGGLTEGRGHVAVGTARNEPTAPVWWRTDVVRWLLFSLVCAGGSLGLSWVGPVVPLPAPLRGTGLLLAFLVLPLASSLVPVLFLRRVPRRQRKMAWQLIVPLMAGVAMGIFGDAAGDEVALADRGVWTEAVVVRMDDSGTNHCDLRAVDGGEITPSLSEGDGCHDWVSKGDRLRVRYDPAGIASPTDDPHGGSDGAFLGTLFAVAVVMGTWGGVRQSRWDRAYDGR</sequence>
<proteinExistence type="predicted"/>
<feature type="transmembrane region" description="Helical" evidence="1">
    <location>
        <begin position="255"/>
        <end position="274"/>
    </location>
</feature>
<feature type="non-terminal residue" evidence="2">
    <location>
        <position position="1"/>
    </location>
</feature>
<protein>
    <recommendedName>
        <fullName evidence="4">DUF3592 domain-containing protein</fullName>
    </recommendedName>
</protein>
<keyword evidence="1" id="KW-0812">Transmembrane</keyword>
<dbReference type="RefSeq" id="WP_394392770.1">
    <property type="nucleotide sequence ID" value="NZ_JBIENY010000033.1"/>
</dbReference>
<reference evidence="2 3" key="1">
    <citation type="submission" date="2024-10" db="EMBL/GenBank/DDBJ databases">
        <title>Draft genome assembly of a novel steroid transforming actinomycete isolated from African clawed frog Xenopus laevis.</title>
        <authorList>
            <person name="Bragin E."/>
            <person name="Kollerov V."/>
            <person name="Donova M.V."/>
        </authorList>
    </citation>
    <scope>NUCLEOTIDE SEQUENCE [LARGE SCALE GENOMIC DNA]</scope>
    <source>
        <strain evidence="2 3">MTOC-St3</strain>
    </source>
</reference>
<evidence type="ECO:0000313" key="3">
    <source>
        <dbReference type="Proteomes" id="UP001605990"/>
    </source>
</evidence>
<dbReference type="Proteomes" id="UP001605990">
    <property type="component" value="Unassembled WGS sequence"/>
</dbReference>
<name>A0ABW7DUG1_STRRO</name>
<comment type="caution">
    <text evidence="2">The sequence shown here is derived from an EMBL/GenBank/DDBJ whole genome shotgun (WGS) entry which is preliminary data.</text>
</comment>
<evidence type="ECO:0000256" key="1">
    <source>
        <dbReference type="SAM" id="Phobius"/>
    </source>
</evidence>
<dbReference type="EMBL" id="JBIENY010000033">
    <property type="protein sequence ID" value="MFG6294187.1"/>
    <property type="molecule type" value="Genomic_DNA"/>
</dbReference>
<feature type="transmembrane region" description="Helical" evidence="1">
    <location>
        <begin position="155"/>
        <end position="172"/>
    </location>
</feature>
<evidence type="ECO:0000313" key="2">
    <source>
        <dbReference type="EMBL" id="MFG6294187.1"/>
    </source>
</evidence>
<organism evidence="2 3">
    <name type="scientific">Streptomyces rochei</name>
    <name type="common">Streptomyces parvullus</name>
    <dbReference type="NCBI Taxonomy" id="1928"/>
    <lineage>
        <taxon>Bacteria</taxon>
        <taxon>Bacillati</taxon>
        <taxon>Actinomycetota</taxon>
        <taxon>Actinomycetes</taxon>
        <taxon>Kitasatosporales</taxon>
        <taxon>Streptomycetaceae</taxon>
        <taxon>Streptomyces</taxon>
        <taxon>Streptomyces rochei group</taxon>
    </lineage>
</organism>
<keyword evidence="3" id="KW-1185">Reference proteome</keyword>